<feature type="region of interest" description="Disordered" evidence="1">
    <location>
        <begin position="456"/>
        <end position="483"/>
    </location>
</feature>
<gene>
    <name evidence="4" type="ORF">DICSQDRAFT_169290</name>
</gene>
<keyword evidence="2" id="KW-0472">Membrane</keyword>
<protein>
    <recommendedName>
        <fullName evidence="3">DnaJ homologue subfamily C member 28 conserved domain-containing protein</fullName>
    </recommendedName>
</protein>
<keyword evidence="2" id="KW-1133">Transmembrane helix</keyword>
<dbReference type="InterPro" id="IPR018961">
    <property type="entry name" value="DnaJ_homolog_subfam-C_membr-28"/>
</dbReference>
<reference evidence="4 5" key="1">
    <citation type="journal article" date="2012" name="Science">
        <title>The Paleozoic origin of enzymatic lignin decomposition reconstructed from 31 fungal genomes.</title>
        <authorList>
            <person name="Floudas D."/>
            <person name="Binder M."/>
            <person name="Riley R."/>
            <person name="Barry K."/>
            <person name="Blanchette R.A."/>
            <person name="Henrissat B."/>
            <person name="Martinez A.T."/>
            <person name="Otillar R."/>
            <person name="Spatafora J.W."/>
            <person name="Yadav J.S."/>
            <person name="Aerts A."/>
            <person name="Benoit I."/>
            <person name="Boyd A."/>
            <person name="Carlson A."/>
            <person name="Copeland A."/>
            <person name="Coutinho P.M."/>
            <person name="de Vries R.P."/>
            <person name="Ferreira P."/>
            <person name="Findley K."/>
            <person name="Foster B."/>
            <person name="Gaskell J."/>
            <person name="Glotzer D."/>
            <person name="Gorecki P."/>
            <person name="Heitman J."/>
            <person name="Hesse C."/>
            <person name="Hori C."/>
            <person name="Igarashi K."/>
            <person name="Jurgens J.A."/>
            <person name="Kallen N."/>
            <person name="Kersten P."/>
            <person name="Kohler A."/>
            <person name="Kuees U."/>
            <person name="Kumar T.K.A."/>
            <person name="Kuo A."/>
            <person name="LaButti K."/>
            <person name="Larrondo L.F."/>
            <person name="Lindquist E."/>
            <person name="Ling A."/>
            <person name="Lombard V."/>
            <person name="Lucas S."/>
            <person name="Lundell T."/>
            <person name="Martin R."/>
            <person name="McLaughlin D.J."/>
            <person name="Morgenstern I."/>
            <person name="Morin E."/>
            <person name="Murat C."/>
            <person name="Nagy L.G."/>
            <person name="Nolan M."/>
            <person name="Ohm R.A."/>
            <person name="Patyshakuliyeva A."/>
            <person name="Rokas A."/>
            <person name="Ruiz-Duenas F.J."/>
            <person name="Sabat G."/>
            <person name="Salamov A."/>
            <person name="Samejima M."/>
            <person name="Schmutz J."/>
            <person name="Slot J.C."/>
            <person name="St John F."/>
            <person name="Stenlid J."/>
            <person name="Sun H."/>
            <person name="Sun S."/>
            <person name="Syed K."/>
            <person name="Tsang A."/>
            <person name="Wiebenga A."/>
            <person name="Young D."/>
            <person name="Pisabarro A."/>
            <person name="Eastwood D.C."/>
            <person name="Martin F."/>
            <person name="Cullen D."/>
            <person name="Grigoriev I.V."/>
            <person name="Hibbett D.S."/>
        </authorList>
    </citation>
    <scope>NUCLEOTIDE SEQUENCE [LARGE SCALE GENOMIC DNA]</scope>
    <source>
        <strain evidence="4 5">LYAD-421 SS1</strain>
    </source>
</reference>
<dbReference type="PANTHER" id="PTHR39394:SF1">
    <property type="entry name" value="DNAJ HOMOLOGUE SUBFAMILY C MEMBER 28 CONSERVED DOMAIN-CONTAINING PROTEIN"/>
    <property type="match status" value="1"/>
</dbReference>
<dbReference type="GeneID" id="18838947"/>
<name>R7T1X4_DICSQ</name>
<dbReference type="InterPro" id="IPR016162">
    <property type="entry name" value="Ald_DH_N"/>
</dbReference>
<proteinExistence type="predicted"/>
<dbReference type="EMBL" id="JH719406">
    <property type="protein sequence ID" value="EJF62258.1"/>
    <property type="molecule type" value="Genomic_DNA"/>
</dbReference>
<dbReference type="OMA" id="DMWGREV"/>
<feature type="transmembrane region" description="Helical" evidence="2">
    <location>
        <begin position="19"/>
        <end position="41"/>
    </location>
</feature>
<feature type="region of interest" description="Disordered" evidence="1">
    <location>
        <begin position="132"/>
        <end position="173"/>
    </location>
</feature>
<evidence type="ECO:0000313" key="5">
    <source>
        <dbReference type="Proteomes" id="UP000053319"/>
    </source>
</evidence>
<sequence length="584" mass="64631">MSDASDVQAIIADASANDVYNYCAIAALTVVFALSSVPLVVNMVANLHFIIYVNDPVEGFGVISTLSESTALSAKLFEDAAREEAAEEEALRESSLVQRLESQLENWTGDEPMEHAVLRMLVDKYKPLRGGPIRTADDKLKKAPPQVRTQDAPHEVARGDSSVTSSSTQEEAPVRTYVPGEPILPGIPGHQPWHTTFTVPSHATSSVRYGSIPPPKPASSPLPLDDKAKRKEMEKRKRLQQGMRLSQARESTLDYRLGIKGSAADQFRRPNPVSLKGWANLVEDRIERACQAGHIKNIKGRGAPIARTTEDKNPFIGREEFLMNRIVQRQGAAPPWVEVQGELETAVRTFREVVKQSWTRRALRTLTHTHPAELLPKLTLADVAAMRDEEWEEKERGYHETALEEVNALVRKYNGLAPYAVRRAYYMRSAELERVYQEAGEDILRGLEERARQALKGRTNRRPGFSGDEEEVGGGGAGGPGGGPVRLRDMFRDVMNAIRGRYFSTDRKALLQATNGLRNAAGNVYYNEKCTGAVVGQQPFGGARASGTNDKAGSISIFYRFVSARSIKENFVGLEDYLYPSNLV</sequence>
<evidence type="ECO:0000313" key="4">
    <source>
        <dbReference type="EMBL" id="EJF62258.1"/>
    </source>
</evidence>
<feature type="compositionally biased region" description="Gly residues" evidence="1">
    <location>
        <begin position="473"/>
        <end position="483"/>
    </location>
</feature>
<dbReference type="Gene3D" id="3.40.605.10">
    <property type="entry name" value="Aldehyde Dehydrogenase, Chain A, domain 1"/>
    <property type="match status" value="1"/>
</dbReference>
<dbReference type="KEGG" id="dsq:DICSQDRAFT_169290"/>
<keyword evidence="2" id="KW-0812">Transmembrane</keyword>
<dbReference type="Proteomes" id="UP000053319">
    <property type="component" value="Unassembled WGS sequence"/>
</dbReference>
<dbReference type="GO" id="GO:0016620">
    <property type="term" value="F:oxidoreductase activity, acting on the aldehyde or oxo group of donors, NAD or NADP as acceptor"/>
    <property type="evidence" value="ECO:0007669"/>
    <property type="project" value="InterPro"/>
</dbReference>
<dbReference type="OrthoDB" id="547796at2759"/>
<evidence type="ECO:0000256" key="2">
    <source>
        <dbReference type="SAM" id="Phobius"/>
    </source>
</evidence>
<dbReference type="HOGENOM" id="CLU_032666_0_0_1"/>
<feature type="compositionally biased region" description="Polar residues" evidence="1">
    <location>
        <begin position="161"/>
        <end position="170"/>
    </location>
</feature>
<organism evidence="4 5">
    <name type="scientific">Dichomitus squalens (strain LYAD-421)</name>
    <name type="common">Western red white-rot fungus</name>
    <dbReference type="NCBI Taxonomy" id="732165"/>
    <lineage>
        <taxon>Eukaryota</taxon>
        <taxon>Fungi</taxon>
        <taxon>Dikarya</taxon>
        <taxon>Basidiomycota</taxon>
        <taxon>Agaricomycotina</taxon>
        <taxon>Agaricomycetes</taxon>
        <taxon>Polyporales</taxon>
        <taxon>Polyporaceae</taxon>
        <taxon>Dichomitus</taxon>
    </lineage>
</organism>
<evidence type="ECO:0000259" key="3">
    <source>
        <dbReference type="Pfam" id="PF09350"/>
    </source>
</evidence>
<evidence type="ECO:0000256" key="1">
    <source>
        <dbReference type="SAM" id="MobiDB-lite"/>
    </source>
</evidence>
<dbReference type="PANTHER" id="PTHR39394">
    <property type="entry name" value="YALI0E31793P"/>
    <property type="match status" value="1"/>
</dbReference>
<dbReference type="InterPro" id="IPR016161">
    <property type="entry name" value="Ald_DH/histidinol_DH"/>
</dbReference>
<dbReference type="RefSeq" id="XP_007364970.1">
    <property type="nucleotide sequence ID" value="XM_007364908.1"/>
</dbReference>
<feature type="region of interest" description="Disordered" evidence="1">
    <location>
        <begin position="204"/>
        <end position="225"/>
    </location>
</feature>
<accession>R7T1X4</accession>
<dbReference type="SUPFAM" id="SSF53720">
    <property type="entry name" value="ALDH-like"/>
    <property type="match status" value="1"/>
</dbReference>
<dbReference type="AlphaFoldDB" id="R7T1X4"/>
<feature type="domain" description="DnaJ homologue subfamily C member 28 conserved" evidence="3">
    <location>
        <begin position="281"/>
        <end position="351"/>
    </location>
</feature>
<dbReference type="Pfam" id="PF09350">
    <property type="entry name" value="DJC28_CD"/>
    <property type="match status" value="1"/>
</dbReference>
<dbReference type="Gene3D" id="3.40.309.10">
    <property type="entry name" value="Aldehyde Dehydrogenase, Chain A, domain 2"/>
    <property type="match status" value="1"/>
</dbReference>
<dbReference type="InterPro" id="IPR016163">
    <property type="entry name" value="Ald_DH_C"/>
</dbReference>